<accession>A0A1Q2CDX7</accession>
<dbReference type="AlphaFoldDB" id="A0A1Q2CDX7"/>
<dbReference type="InterPro" id="IPR000515">
    <property type="entry name" value="MetI-like"/>
</dbReference>
<organism evidence="9 10">
    <name type="scientific">Tessaracoccus flavus</name>
    <dbReference type="NCBI Taxonomy" id="1610493"/>
    <lineage>
        <taxon>Bacteria</taxon>
        <taxon>Bacillati</taxon>
        <taxon>Actinomycetota</taxon>
        <taxon>Actinomycetes</taxon>
        <taxon>Propionibacteriales</taxon>
        <taxon>Propionibacteriaceae</taxon>
        <taxon>Tessaracoccus</taxon>
    </lineage>
</organism>
<comment type="subcellular location">
    <subcellularLocation>
        <location evidence="1 7">Cell membrane</location>
        <topology evidence="1 7">Multi-pass membrane protein</topology>
    </subcellularLocation>
</comment>
<dbReference type="PANTHER" id="PTHR30193">
    <property type="entry name" value="ABC TRANSPORTER PERMEASE PROTEIN"/>
    <property type="match status" value="1"/>
</dbReference>
<dbReference type="Pfam" id="PF00528">
    <property type="entry name" value="BPD_transp_1"/>
    <property type="match status" value="1"/>
</dbReference>
<evidence type="ECO:0000256" key="2">
    <source>
        <dbReference type="ARBA" id="ARBA00022448"/>
    </source>
</evidence>
<proteinExistence type="inferred from homology"/>
<evidence type="ECO:0000256" key="6">
    <source>
        <dbReference type="ARBA" id="ARBA00023136"/>
    </source>
</evidence>
<keyword evidence="5 7" id="KW-1133">Transmembrane helix</keyword>
<evidence type="ECO:0000256" key="1">
    <source>
        <dbReference type="ARBA" id="ARBA00004651"/>
    </source>
</evidence>
<dbReference type="SUPFAM" id="SSF161098">
    <property type="entry name" value="MetI-like"/>
    <property type="match status" value="1"/>
</dbReference>
<feature type="transmembrane region" description="Helical" evidence="7">
    <location>
        <begin position="217"/>
        <end position="239"/>
    </location>
</feature>
<keyword evidence="4 7" id="KW-0812">Transmembrane</keyword>
<dbReference type="PANTHER" id="PTHR30193:SF37">
    <property type="entry name" value="INNER MEMBRANE ABC TRANSPORTER PERMEASE PROTEIN YCJO"/>
    <property type="match status" value="1"/>
</dbReference>
<gene>
    <name evidence="9" type="ORF">RPIT_05025</name>
</gene>
<evidence type="ECO:0000259" key="8">
    <source>
        <dbReference type="PROSITE" id="PS50928"/>
    </source>
</evidence>
<comment type="similarity">
    <text evidence="7">Belongs to the binding-protein-dependent transport system permease family.</text>
</comment>
<dbReference type="Proteomes" id="UP000188324">
    <property type="component" value="Chromosome"/>
</dbReference>
<reference evidence="9 10" key="1">
    <citation type="journal article" date="2016" name="Int. J. Syst. Evol. Microbiol.">
        <title>Tessaracoccus flavus sp. nov., isolated from the drainage system of a lindane-producing factory.</title>
        <authorList>
            <person name="Kumari R."/>
            <person name="Singh P."/>
            <person name="Schumann P."/>
            <person name="Lal R."/>
        </authorList>
    </citation>
    <scope>NUCLEOTIDE SEQUENCE [LARGE SCALE GENOMIC DNA]</scope>
    <source>
        <strain evidence="9 10">RP1T</strain>
    </source>
</reference>
<sequence length="308" mass="34130">MEIAKKRRGASRVREGVRALPWLVPTLILIFGVVLFPAGLMVYTSFFRFNARGIQRGDEPIGFDNYTGTAGALTFPGVPIQQIIINTLLWVVVVVVVTVLLSLALAQFLNKEFRGRKLIRLFIILPWACSVVMTATVFRYGLDERVGLFNRLLVDTGILDTMQAWTKDPIPAFWVSVFVAIYVSLPFTTYTVLAGLQSVPVDVLEAAHVDGAHSAQRYWFIVLPLLRPAIAVAALINIINVFNSLPILRVLQATPGYHDGHITTTLMYEYQVRLGPGVSSALSVLNFLFCLVIIAIYLAVVRPTKEVA</sequence>
<feature type="transmembrane region" description="Helical" evidence="7">
    <location>
        <begin position="20"/>
        <end position="43"/>
    </location>
</feature>
<dbReference type="InterPro" id="IPR035906">
    <property type="entry name" value="MetI-like_sf"/>
</dbReference>
<evidence type="ECO:0000256" key="4">
    <source>
        <dbReference type="ARBA" id="ARBA00022692"/>
    </source>
</evidence>
<dbReference type="GO" id="GO:0055085">
    <property type="term" value="P:transmembrane transport"/>
    <property type="evidence" value="ECO:0007669"/>
    <property type="project" value="InterPro"/>
</dbReference>
<name>A0A1Q2CDX7_9ACTN</name>
<dbReference type="InterPro" id="IPR051393">
    <property type="entry name" value="ABC_transporter_permease"/>
</dbReference>
<dbReference type="Gene3D" id="1.10.3720.10">
    <property type="entry name" value="MetI-like"/>
    <property type="match status" value="1"/>
</dbReference>
<evidence type="ECO:0000256" key="3">
    <source>
        <dbReference type="ARBA" id="ARBA00022475"/>
    </source>
</evidence>
<dbReference type="GO" id="GO:0005886">
    <property type="term" value="C:plasma membrane"/>
    <property type="evidence" value="ECO:0007669"/>
    <property type="project" value="UniProtKB-SubCell"/>
</dbReference>
<keyword evidence="3" id="KW-1003">Cell membrane</keyword>
<feature type="transmembrane region" description="Helical" evidence="7">
    <location>
        <begin position="83"/>
        <end position="106"/>
    </location>
</feature>
<dbReference type="KEGG" id="tfl:RPIT_05025"/>
<evidence type="ECO:0000256" key="5">
    <source>
        <dbReference type="ARBA" id="ARBA00022989"/>
    </source>
</evidence>
<dbReference type="CDD" id="cd06261">
    <property type="entry name" value="TM_PBP2"/>
    <property type="match status" value="1"/>
</dbReference>
<keyword evidence="6 7" id="KW-0472">Membrane</keyword>
<dbReference type="EMBL" id="CP019605">
    <property type="protein sequence ID" value="AQP44255.1"/>
    <property type="molecule type" value="Genomic_DNA"/>
</dbReference>
<feature type="domain" description="ABC transmembrane type-1" evidence="8">
    <location>
        <begin position="84"/>
        <end position="297"/>
    </location>
</feature>
<dbReference type="PROSITE" id="PS50928">
    <property type="entry name" value="ABC_TM1"/>
    <property type="match status" value="1"/>
</dbReference>
<keyword evidence="2 7" id="KW-0813">Transport</keyword>
<protein>
    <submittedName>
        <fullName evidence="9">Sugar ABC transporter permease</fullName>
    </submittedName>
</protein>
<feature type="transmembrane region" description="Helical" evidence="7">
    <location>
        <begin position="118"/>
        <end position="142"/>
    </location>
</feature>
<feature type="transmembrane region" description="Helical" evidence="7">
    <location>
        <begin position="277"/>
        <end position="300"/>
    </location>
</feature>
<keyword evidence="10" id="KW-1185">Reference proteome</keyword>
<evidence type="ECO:0000313" key="10">
    <source>
        <dbReference type="Proteomes" id="UP000188324"/>
    </source>
</evidence>
<feature type="transmembrane region" description="Helical" evidence="7">
    <location>
        <begin position="172"/>
        <end position="196"/>
    </location>
</feature>
<evidence type="ECO:0000313" key="9">
    <source>
        <dbReference type="EMBL" id="AQP44255.1"/>
    </source>
</evidence>
<dbReference type="STRING" id="1610493.RPIT_05025"/>
<evidence type="ECO:0000256" key="7">
    <source>
        <dbReference type="RuleBase" id="RU363032"/>
    </source>
</evidence>